<dbReference type="InterPro" id="IPR020672">
    <property type="entry name" value="Ribose5P_isomerase_typA_subgr"/>
</dbReference>
<dbReference type="Proteomes" id="UP001596044">
    <property type="component" value="Unassembled WGS sequence"/>
</dbReference>
<dbReference type="PANTHER" id="PTHR11934:SF0">
    <property type="entry name" value="RIBOSE-5-PHOSPHATE ISOMERASE"/>
    <property type="match status" value="1"/>
</dbReference>
<evidence type="ECO:0000256" key="2">
    <source>
        <dbReference type="HAMAP-Rule" id="MF_00170"/>
    </source>
</evidence>
<dbReference type="NCBIfam" id="TIGR00021">
    <property type="entry name" value="rpiA"/>
    <property type="match status" value="1"/>
</dbReference>
<feature type="binding site" evidence="2">
    <location>
        <begin position="80"/>
        <end position="83"/>
    </location>
    <ligand>
        <name>substrate</name>
    </ligand>
</feature>
<feature type="binding site" evidence="2">
    <location>
        <begin position="93"/>
        <end position="96"/>
    </location>
    <ligand>
        <name>substrate</name>
    </ligand>
</feature>
<dbReference type="InterPro" id="IPR004788">
    <property type="entry name" value="Ribose5P_isomerase_type_A"/>
</dbReference>
<feature type="active site" description="Proton acceptor" evidence="2">
    <location>
        <position position="102"/>
    </location>
</feature>
<dbReference type="RefSeq" id="WP_270885217.1">
    <property type="nucleotide sequence ID" value="NZ_JAQFVF010000088.1"/>
</dbReference>
<reference evidence="4" key="1">
    <citation type="journal article" date="2019" name="Int. J. Syst. Evol. Microbiol.">
        <title>The Global Catalogue of Microorganisms (GCM) 10K type strain sequencing project: providing services to taxonomists for standard genome sequencing and annotation.</title>
        <authorList>
            <consortium name="The Broad Institute Genomics Platform"/>
            <consortium name="The Broad Institute Genome Sequencing Center for Infectious Disease"/>
            <person name="Wu L."/>
            <person name="Ma J."/>
        </authorList>
    </citation>
    <scope>NUCLEOTIDE SEQUENCE [LARGE SCALE GENOMIC DNA]</scope>
    <source>
        <strain evidence="4">KACC 11904</strain>
    </source>
</reference>
<comment type="pathway">
    <text evidence="2">Carbohydrate degradation; pentose phosphate pathway; D-ribose 5-phosphate from D-ribulose 5-phosphate (non-oxidative stage): step 1/1.</text>
</comment>
<keyword evidence="1 2" id="KW-0413">Isomerase</keyword>
<sequence>MNEKQLAGEKAVEFVKSGMILGLGTGSTVYFTIVKIGELVKNGLQIKAVSTSAATTHLAESLGIPLVSINEVESIDLTIDGADEVDKQFNAIKGGGGALFFEKVVALASKQVIWVVDSRKRVEQLGQFPLPVEVTKFGHTHVLSRLAALGLNPAVRKVDGQPYLTDSGNYIIDLHIGKIERPSELNDTLNAMTGVVEHGLFLKVAQTVIVGSNGAADVLSC</sequence>
<dbReference type="SUPFAM" id="SSF75445">
    <property type="entry name" value="D-ribose-5-phosphate isomerase (RpiA), lid domain"/>
    <property type="match status" value="1"/>
</dbReference>
<dbReference type="SUPFAM" id="SSF100950">
    <property type="entry name" value="NagB/RpiA/CoA transferase-like"/>
    <property type="match status" value="1"/>
</dbReference>
<dbReference type="CDD" id="cd01398">
    <property type="entry name" value="RPI_A"/>
    <property type="match status" value="1"/>
</dbReference>
<gene>
    <name evidence="2 3" type="primary">rpiA</name>
    <name evidence="3" type="ORF">ACFPOG_20260</name>
</gene>
<dbReference type="Gene3D" id="3.40.50.1360">
    <property type="match status" value="1"/>
</dbReference>
<comment type="function">
    <text evidence="2">Catalyzes the reversible conversion of ribose-5-phosphate to ribulose 5-phosphate.</text>
</comment>
<dbReference type="EMBL" id="JBHSMJ010000026">
    <property type="protein sequence ID" value="MFC5450591.1"/>
    <property type="molecule type" value="Genomic_DNA"/>
</dbReference>
<evidence type="ECO:0000256" key="1">
    <source>
        <dbReference type="ARBA" id="ARBA00023235"/>
    </source>
</evidence>
<accession>A0ABW0KCW2</accession>
<organism evidence="3 4">
    <name type="scientific">Paenibacillus aestuarii</name>
    <dbReference type="NCBI Taxonomy" id="516965"/>
    <lineage>
        <taxon>Bacteria</taxon>
        <taxon>Bacillati</taxon>
        <taxon>Bacillota</taxon>
        <taxon>Bacilli</taxon>
        <taxon>Bacillales</taxon>
        <taxon>Paenibacillaceae</taxon>
        <taxon>Paenibacillus</taxon>
    </lineage>
</organism>
<comment type="similarity">
    <text evidence="2">Belongs to the ribose 5-phosphate isomerase family.</text>
</comment>
<proteinExistence type="inferred from homology"/>
<dbReference type="EC" id="5.3.1.6" evidence="2"/>
<evidence type="ECO:0000313" key="3">
    <source>
        <dbReference type="EMBL" id="MFC5450591.1"/>
    </source>
</evidence>
<feature type="binding site" evidence="2">
    <location>
        <position position="120"/>
    </location>
    <ligand>
        <name>substrate</name>
    </ligand>
</feature>
<dbReference type="GO" id="GO:0004751">
    <property type="term" value="F:ribose-5-phosphate isomerase activity"/>
    <property type="evidence" value="ECO:0007669"/>
    <property type="project" value="UniProtKB-EC"/>
</dbReference>
<dbReference type="PANTHER" id="PTHR11934">
    <property type="entry name" value="RIBOSE-5-PHOSPHATE ISOMERASE"/>
    <property type="match status" value="1"/>
</dbReference>
<dbReference type="HAMAP" id="MF_00170">
    <property type="entry name" value="Rib_5P_isom_A"/>
    <property type="match status" value="1"/>
</dbReference>
<comment type="caution">
    <text evidence="3">The sequence shown here is derived from an EMBL/GenBank/DDBJ whole genome shotgun (WGS) entry which is preliminary data.</text>
</comment>
<dbReference type="Pfam" id="PF06026">
    <property type="entry name" value="Rib_5-P_isom_A"/>
    <property type="match status" value="1"/>
</dbReference>
<dbReference type="Gene3D" id="3.30.70.260">
    <property type="match status" value="1"/>
</dbReference>
<dbReference type="NCBIfam" id="NF001924">
    <property type="entry name" value="PRK00702.1"/>
    <property type="match status" value="1"/>
</dbReference>
<comment type="catalytic activity">
    <reaction evidence="2">
        <text>aldehydo-D-ribose 5-phosphate = D-ribulose 5-phosphate</text>
        <dbReference type="Rhea" id="RHEA:14657"/>
        <dbReference type="ChEBI" id="CHEBI:58121"/>
        <dbReference type="ChEBI" id="CHEBI:58273"/>
        <dbReference type="EC" id="5.3.1.6"/>
    </reaction>
</comment>
<feature type="binding site" evidence="2">
    <location>
        <begin position="25"/>
        <end position="28"/>
    </location>
    <ligand>
        <name>substrate</name>
    </ligand>
</feature>
<evidence type="ECO:0000313" key="4">
    <source>
        <dbReference type="Proteomes" id="UP001596044"/>
    </source>
</evidence>
<name>A0ABW0KCW2_9BACL</name>
<keyword evidence="4" id="KW-1185">Reference proteome</keyword>
<comment type="subunit">
    <text evidence="2">Homodimer.</text>
</comment>
<dbReference type="InterPro" id="IPR037171">
    <property type="entry name" value="NagB/RpiA_transferase-like"/>
</dbReference>
<protein>
    <recommendedName>
        <fullName evidence="2">Ribose-5-phosphate isomerase A</fullName>
        <ecNumber evidence="2">5.3.1.6</ecNumber>
    </recommendedName>
    <alternativeName>
        <fullName evidence="2">Phosphoriboisomerase A</fullName>
        <shortName evidence="2">PRI</shortName>
    </alternativeName>
</protein>